<sequence>MDHCSSSRASTRPLSRGSAATIAGPGRSLEKEFSPRLTFPFTALELDVIMCNKTDQVQDPSCIVPTKIARLSSEEARGMDKDTGAFLGSLNRASLICCYCQAVLNDPFQIYSSSQSGPLAADLCVMNPAAGPFF</sequence>
<dbReference type="Proteomes" id="UP000275385">
    <property type="component" value="Unassembled WGS sequence"/>
</dbReference>
<name>A0A420YN44_9PEZI</name>
<comment type="caution">
    <text evidence="2">The sequence shown here is derived from an EMBL/GenBank/DDBJ whole genome shotgun (WGS) entry which is preliminary data.</text>
</comment>
<proteinExistence type="predicted"/>
<dbReference type="AlphaFoldDB" id="A0A420YN44"/>
<accession>A0A420YN44</accession>
<gene>
    <name evidence="2" type="ORF">DL546_009761</name>
</gene>
<organism evidence="2 3">
    <name type="scientific">Coniochaeta pulveracea</name>
    <dbReference type="NCBI Taxonomy" id="177199"/>
    <lineage>
        <taxon>Eukaryota</taxon>
        <taxon>Fungi</taxon>
        <taxon>Dikarya</taxon>
        <taxon>Ascomycota</taxon>
        <taxon>Pezizomycotina</taxon>
        <taxon>Sordariomycetes</taxon>
        <taxon>Sordariomycetidae</taxon>
        <taxon>Coniochaetales</taxon>
        <taxon>Coniochaetaceae</taxon>
        <taxon>Coniochaeta</taxon>
    </lineage>
</organism>
<evidence type="ECO:0000313" key="3">
    <source>
        <dbReference type="Proteomes" id="UP000275385"/>
    </source>
</evidence>
<dbReference type="EMBL" id="QVQW01000002">
    <property type="protein sequence ID" value="RKU49288.1"/>
    <property type="molecule type" value="Genomic_DNA"/>
</dbReference>
<reference evidence="2 3" key="1">
    <citation type="submission" date="2018-08" db="EMBL/GenBank/DDBJ databases">
        <title>Draft genome of the lignicolous fungus Coniochaeta pulveracea.</title>
        <authorList>
            <person name="Borstlap C.J."/>
            <person name="De Witt R.N."/>
            <person name="Botha A."/>
            <person name="Volschenk H."/>
        </authorList>
    </citation>
    <scope>NUCLEOTIDE SEQUENCE [LARGE SCALE GENOMIC DNA]</scope>
    <source>
        <strain evidence="2 3">CAB683</strain>
    </source>
</reference>
<feature type="region of interest" description="Disordered" evidence="1">
    <location>
        <begin position="1"/>
        <end position="27"/>
    </location>
</feature>
<feature type="compositionally biased region" description="Polar residues" evidence="1">
    <location>
        <begin position="1"/>
        <end position="13"/>
    </location>
</feature>
<protein>
    <submittedName>
        <fullName evidence="2">Uncharacterized protein</fullName>
    </submittedName>
</protein>
<evidence type="ECO:0000256" key="1">
    <source>
        <dbReference type="SAM" id="MobiDB-lite"/>
    </source>
</evidence>
<keyword evidence="3" id="KW-1185">Reference proteome</keyword>
<evidence type="ECO:0000313" key="2">
    <source>
        <dbReference type="EMBL" id="RKU49288.1"/>
    </source>
</evidence>